<keyword evidence="1" id="KW-0808">Transferase</keyword>
<dbReference type="AlphaFoldDB" id="A0A317CFX7"/>
<reference evidence="2 3" key="1">
    <citation type="submission" date="2018-05" db="EMBL/GenBank/DDBJ databases">
        <title>Leucothrix arctica sp. nov., isolated from Arctic seawater.</title>
        <authorList>
            <person name="Choi A."/>
            <person name="Baek K."/>
        </authorList>
    </citation>
    <scope>NUCLEOTIDE SEQUENCE [LARGE SCALE GENOMIC DNA]</scope>
    <source>
        <strain evidence="2 3">JCM 18388</strain>
    </source>
</reference>
<gene>
    <name evidence="1" type="primary">anmK</name>
    <name evidence="2" type="ORF">DKW60_10860</name>
</gene>
<evidence type="ECO:0000313" key="2">
    <source>
        <dbReference type="EMBL" id="PWQ97259.1"/>
    </source>
</evidence>
<organism evidence="2 3">
    <name type="scientific">Leucothrix pacifica</name>
    <dbReference type="NCBI Taxonomy" id="1247513"/>
    <lineage>
        <taxon>Bacteria</taxon>
        <taxon>Pseudomonadati</taxon>
        <taxon>Pseudomonadota</taxon>
        <taxon>Gammaproteobacteria</taxon>
        <taxon>Thiotrichales</taxon>
        <taxon>Thiotrichaceae</taxon>
        <taxon>Leucothrix</taxon>
    </lineage>
</organism>
<dbReference type="UniPathway" id="UPA00343"/>
<sequence length="359" mass="38952">MSGTSMDAIDAVLVCFKPDDQLETSEVHSTPFPEKIRQSLRELIKPDWAGSLKEVANLNATLGTLYAQTAQTLIDKSGLPKEAISAIGNHGQTVWHQPDIEPRFSWQLGDANQIAEITGVTTIADFRNRDIAAGGEGAPLVPAFHQSVFSSANKHRVVVNIGGISNISVLSPEQSTIGFDTGPGNALMDAWCLQQQSLAYDKDGQWAASGQCNQALLQQFLQDPYFKRPYPKSTGKEYFNLGWLNSHLDKAIPEEDVQATLLELTAVSIQQSIMEAAPQTEEVYICGGGARNNALMSRLRALMPAVRLEKTDVLGIDADWVEAIAFAWLARQTLKGLPGNLPSATGAKDFRVLGAIYTA</sequence>
<dbReference type="Gene3D" id="3.30.420.40">
    <property type="match status" value="2"/>
</dbReference>
<dbReference type="OrthoDB" id="9763949at2"/>
<dbReference type="Pfam" id="PF03702">
    <property type="entry name" value="AnmK"/>
    <property type="match status" value="1"/>
</dbReference>
<dbReference type="PANTHER" id="PTHR30605:SF0">
    <property type="entry name" value="ANHYDRO-N-ACETYLMURAMIC ACID KINASE"/>
    <property type="match status" value="1"/>
</dbReference>
<dbReference type="InterPro" id="IPR043129">
    <property type="entry name" value="ATPase_NBD"/>
</dbReference>
<evidence type="ECO:0000313" key="3">
    <source>
        <dbReference type="Proteomes" id="UP000245539"/>
    </source>
</evidence>
<dbReference type="GO" id="GO:0016301">
    <property type="term" value="F:kinase activity"/>
    <property type="evidence" value="ECO:0007669"/>
    <property type="project" value="UniProtKB-KW"/>
</dbReference>
<dbReference type="GO" id="GO:0097175">
    <property type="term" value="P:1,6-anhydro-N-acetyl-beta-muramic acid catabolic process"/>
    <property type="evidence" value="ECO:0007669"/>
    <property type="project" value="UniProtKB-UniRule"/>
</dbReference>
<dbReference type="GO" id="GO:0005524">
    <property type="term" value="F:ATP binding"/>
    <property type="evidence" value="ECO:0007669"/>
    <property type="project" value="UniProtKB-UniRule"/>
</dbReference>
<feature type="binding site" evidence="1">
    <location>
        <begin position="3"/>
        <end position="10"/>
    </location>
    <ligand>
        <name>ATP</name>
        <dbReference type="ChEBI" id="CHEBI:30616"/>
    </ligand>
</feature>
<dbReference type="EMBL" id="QGKM01000027">
    <property type="protein sequence ID" value="PWQ97259.1"/>
    <property type="molecule type" value="Genomic_DNA"/>
</dbReference>
<comment type="pathway">
    <text evidence="1">Cell wall biogenesis; peptidoglycan recycling.</text>
</comment>
<comment type="pathway">
    <text evidence="1">Amino-sugar metabolism; 1,6-anhydro-N-acetylmuramate degradation.</text>
</comment>
<dbReference type="NCBIfam" id="NF007139">
    <property type="entry name" value="PRK09585.1-3"/>
    <property type="match status" value="1"/>
</dbReference>
<keyword evidence="1 2" id="KW-0418">Kinase</keyword>
<comment type="similarity">
    <text evidence="1">Belongs to the anhydro-N-acetylmuramic acid kinase family.</text>
</comment>
<dbReference type="Proteomes" id="UP000245539">
    <property type="component" value="Unassembled WGS sequence"/>
</dbReference>
<dbReference type="PANTHER" id="PTHR30605">
    <property type="entry name" value="ANHYDRO-N-ACETYLMURAMIC ACID KINASE"/>
    <property type="match status" value="1"/>
</dbReference>
<dbReference type="UniPathway" id="UPA00544"/>
<keyword evidence="1" id="KW-0119">Carbohydrate metabolism</keyword>
<dbReference type="EC" id="2.7.1.170" evidence="1"/>
<dbReference type="InterPro" id="IPR005338">
    <property type="entry name" value="Anhydro_N_Ac-Mur_kinase"/>
</dbReference>
<dbReference type="CDD" id="cd24050">
    <property type="entry name" value="ASKHA_NBD_ANMK"/>
    <property type="match status" value="1"/>
</dbReference>
<dbReference type="HAMAP" id="MF_01270">
    <property type="entry name" value="AnhMurNAc_kinase"/>
    <property type="match status" value="1"/>
</dbReference>
<comment type="function">
    <text evidence="1">Catalyzes the specific phosphorylation of 1,6-anhydro-N-acetylmuramic acid (anhMurNAc) with the simultaneous cleavage of the 1,6-anhydro ring, generating MurNAc-6-P. Is required for the utilization of anhMurNAc either imported from the medium or derived from its own cell wall murein, and thus plays a role in cell wall recycling.</text>
</comment>
<evidence type="ECO:0000256" key="1">
    <source>
        <dbReference type="HAMAP-Rule" id="MF_01270"/>
    </source>
</evidence>
<name>A0A317CFX7_9GAMM</name>
<dbReference type="GO" id="GO:0009254">
    <property type="term" value="P:peptidoglycan turnover"/>
    <property type="evidence" value="ECO:0007669"/>
    <property type="project" value="UniProtKB-UniRule"/>
</dbReference>
<protein>
    <recommendedName>
        <fullName evidence="1">Anhydro-N-acetylmuramic acid kinase</fullName>
        <ecNumber evidence="1">2.7.1.170</ecNumber>
    </recommendedName>
    <alternativeName>
        <fullName evidence="1">AnhMurNAc kinase</fullName>
    </alternativeName>
</protein>
<comment type="caution">
    <text evidence="2">The sequence shown here is derived from an EMBL/GenBank/DDBJ whole genome shotgun (WGS) entry which is preliminary data.</text>
</comment>
<keyword evidence="1" id="KW-0067">ATP-binding</keyword>
<keyword evidence="3" id="KW-1185">Reference proteome</keyword>
<keyword evidence="1" id="KW-0547">Nucleotide-binding</keyword>
<proteinExistence type="inferred from homology"/>
<dbReference type="NCBIfam" id="NF007148">
    <property type="entry name" value="PRK09585.3-2"/>
    <property type="match status" value="1"/>
</dbReference>
<dbReference type="GO" id="GO:0016773">
    <property type="term" value="F:phosphotransferase activity, alcohol group as acceptor"/>
    <property type="evidence" value="ECO:0007669"/>
    <property type="project" value="UniProtKB-UniRule"/>
</dbReference>
<comment type="catalytic activity">
    <reaction evidence="1">
        <text>1,6-anhydro-N-acetyl-beta-muramate + ATP + H2O = N-acetyl-D-muramate 6-phosphate + ADP + H(+)</text>
        <dbReference type="Rhea" id="RHEA:24952"/>
        <dbReference type="ChEBI" id="CHEBI:15377"/>
        <dbReference type="ChEBI" id="CHEBI:15378"/>
        <dbReference type="ChEBI" id="CHEBI:30616"/>
        <dbReference type="ChEBI" id="CHEBI:58690"/>
        <dbReference type="ChEBI" id="CHEBI:58722"/>
        <dbReference type="ChEBI" id="CHEBI:456216"/>
        <dbReference type="EC" id="2.7.1.170"/>
    </reaction>
</comment>
<dbReference type="GO" id="GO:0006040">
    <property type="term" value="P:amino sugar metabolic process"/>
    <property type="evidence" value="ECO:0007669"/>
    <property type="project" value="InterPro"/>
</dbReference>
<accession>A0A317CFX7</accession>
<dbReference type="SUPFAM" id="SSF53067">
    <property type="entry name" value="Actin-like ATPase domain"/>
    <property type="match status" value="1"/>
</dbReference>